<dbReference type="AlphaFoldDB" id="A0A9X1TB83"/>
<dbReference type="EMBL" id="JAJTTA010000002">
    <property type="protein sequence ID" value="MCF0041674.1"/>
    <property type="molecule type" value="Genomic_DNA"/>
</dbReference>
<comment type="caution">
    <text evidence="1">The sequence shown here is derived from an EMBL/GenBank/DDBJ whole genome shotgun (WGS) entry which is preliminary data.</text>
</comment>
<evidence type="ECO:0000313" key="1">
    <source>
        <dbReference type="EMBL" id="MCF0041674.1"/>
    </source>
</evidence>
<organism evidence="1 2">
    <name type="scientific">Dyadobacter fanqingshengii</name>
    <dbReference type="NCBI Taxonomy" id="2906443"/>
    <lineage>
        <taxon>Bacteria</taxon>
        <taxon>Pseudomonadati</taxon>
        <taxon>Bacteroidota</taxon>
        <taxon>Cytophagia</taxon>
        <taxon>Cytophagales</taxon>
        <taxon>Spirosomataceae</taxon>
        <taxon>Dyadobacter</taxon>
    </lineage>
</organism>
<dbReference type="Proteomes" id="UP001139700">
    <property type="component" value="Unassembled WGS sequence"/>
</dbReference>
<gene>
    <name evidence="1" type="ORF">LXM24_16330</name>
</gene>
<keyword evidence="2" id="KW-1185">Reference proteome</keyword>
<accession>A0A9X1TB83</accession>
<dbReference type="RefSeq" id="WP_234614489.1">
    <property type="nucleotide sequence ID" value="NZ_CP098806.1"/>
</dbReference>
<sequence>MILVIDTNCLLVSIPKLSATRWLFDALKSGIFEFGISTEILEEYEEVIGGFYSPNLATNVVEFFRTWTTQYGSHHFTDGI</sequence>
<evidence type="ECO:0000313" key="2">
    <source>
        <dbReference type="Proteomes" id="UP001139700"/>
    </source>
</evidence>
<name>A0A9X1TB83_9BACT</name>
<protein>
    <submittedName>
        <fullName evidence="1">PIN domain-containing protein</fullName>
    </submittedName>
</protein>
<reference evidence="1" key="1">
    <citation type="submission" date="2021-12" db="EMBL/GenBank/DDBJ databases">
        <title>Novel species in genus Dyadobacter.</title>
        <authorList>
            <person name="Ma C."/>
        </authorList>
    </citation>
    <scope>NUCLEOTIDE SEQUENCE</scope>
    <source>
        <strain evidence="1">CY399</strain>
    </source>
</reference>
<proteinExistence type="predicted"/>